<evidence type="ECO:0000256" key="1">
    <source>
        <dbReference type="SAM" id="Phobius"/>
    </source>
</evidence>
<proteinExistence type="predicted"/>
<dbReference type="AlphaFoldDB" id="A0A7S3FDU1"/>
<feature type="transmembrane region" description="Helical" evidence="1">
    <location>
        <begin position="116"/>
        <end position="139"/>
    </location>
</feature>
<gene>
    <name evidence="2" type="ORF">HERI1096_LOCUS34063</name>
</gene>
<name>A0A7S3FDU1_9EUKA</name>
<dbReference type="Gene3D" id="1.20.140.140">
    <property type="entry name" value="Calcium release-activated calcium channel protein Orai"/>
    <property type="match status" value="1"/>
</dbReference>
<keyword evidence="1" id="KW-0812">Transmembrane</keyword>
<dbReference type="InterPro" id="IPR038350">
    <property type="entry name" value="Orai_sf"/>
</dbReference>
<evidence type="ECO:0008006" key="3">
    <source>
        <dbReference type="Google" id="ProtNLM"/>
    </source>
</evidence>
<organism evidence="2">
    <name type="scientific">Haptolina ericina</name>
    <dbReference type="NCBI Taxonomy" id="156174"/>
    <lineage>
        <taxon>Eukaryota</taxon>
        <taxon>Haptista</taxon>
        <taxon>Haptophyta</taxon>
        <taxon>Prymnesiophyceae</taxon>
        <taxon>Prymnesiales</taxon>
        <taxon>Prymnesiaceae</taxon>
        <taxon>Haptolina</taxon>
    </lineage>
</organism>
<accession>A0A7S3FDU1</accession>
<keyword evidence="1" id="KW-0472">Membrane</keyword>
<feature type="transmembrane region" description="Helical" evidence="1">
    <location>
        <begin position="145"/>
        <end position="161"/>
    </location>
</feature>
<evidence type="ECO:0000313" key="2">
    <source>
        <dbReference type="EMBL" id="CAE0141920.1"/>
    </source>
</evidence>
<sequence length="218" mass="23610">MLAADKLLLQSNVKQRAIQLREKELNLFNDNFNAVGTQSAVLAGFAMTSFAEIDLPHNAFYAQKACLHLFVTISICANLMCTASTTFVSVWGSGKALRGKDGSMDKAVDGMHAERAFIFTCFGVGLITTLMALMSAAWILMTLEVAIVATMGISWSIYVIVRQARRIHSKFGLSKADIVTFDDIMGSPVVPSTAGGGEEDAVLIPRAQQHARRGTYDV</sequence>
<dbReference type="EMBL" id="HBHX01061642">
    <property type="protein sequence ID" value="CAE0141920.1"/>
    <property type="molecule type" value="Transcribed_RNA"/>
</dbReference>
<reference evidence="2" key="1">
    <citation type="submission" date="2021-01" db="EMBL/GenBank/DDBJ databases">
        <authorList>
            <person name="Corre E."/>
            <person name="Pelletier E."/>
            <person name="Niang G."/>
            <person name="Scheremetjew M."/>
            <person name="Finn R."/>
            <person name="Kale V."/>
            <person name="Holt S."/>
            <person name="Cochrane G."/>
            <person name="Meng A."/>
            <person name="Brown T."/>
            <person name="Cohen L."/>
        </authorList>
    </citation>
    <scope>NUCLEOTIDE SEQUENCE</scope>
    <source>
        <strain evidence="2">CCMP281</strain>
    </source>
</reference>
<keyword evidence="1" id="KW-1133">Transmembrane helix</keyword>
<protein>
    <recommendedName>
        <fullName evidence="3">H(+)-exporting diphosphatase</fullName>
    </recommendedName>
</protein>